<keyword evidence="3" id="KW-0812">Transmembrane</keyword>
<comment type="caution">
    <text evidence="5">The sequence shown here is derived from an EMBL/GenBank/DDBJ whole genome shotgun (WGS) entry which is preliminary data.</text>
</comment>
<protein>
    <submittedName>
        <fullName evidence="5">PGF-CTERM sorting domain-containing protein</fullName>
    </submittedName>
</protein>
<sequence length="229" mass="23308">GGGGGGGIAAPAEPESSEPVASAVESGTATFDEVEEVEEVSFEQDVETEVTITPETPDDDEVPIGNGVVTGISAETDTDTSGVEREITFTVEQSAVESNSLVVAHESDGEWSELETTVTEDGDSYRVTATADSFSRFVVVETGTESEDAASVEDESDEESDDTEAGSDTDSGGSDTEQTGDQTDDTSGATDNETDDAAGGTTGDSTPGFGIIVSLIALLAALAVARARS</sequence>
<accession>A0ABD5T2L4</accession>
<feature type="compositionally biased region" description="Low complexity" evidence="2">
    <location>
        <begin position="9"/>
        <end position="26"/>
    </location>
</feature>
<feature type="transmembrane region" description="Helical" evidence="3">
    <location>
        <begin position="208"/>
        <end position="225"/>
    </location>
</feature>
<evidence type="ECO:0000256" key="1">
    <source>
        <dbReference type="ARBA" id="ARBA00022729"/>
    </source>
</evidence>
<evidence type="ECO:0000313" key="6">
    <source>
        <dbReference type="Proteomes" id="UP001596274"/>
    </source>
</evidence>
<evidence type="ECO:0000256" key="3">
    <source>
        <dbReference type="SAM" id="Phobius"/>
    </source>
</evidence>
<keyword evidence="6" id="KW-1185">Reference proteome</keyword>
<keyword evidence="3" id="KW-0472">Membrane</keyword>
<feature type="region of interest" description="Disordered" evidence="2">
    <location>
        <begin position="53"/>
        <end position="81"/>
    </location>
</feature>
<reference evidence="5 6" key="1">
    <citation type="journal article" date="2019" name="Int. J. Syst. Evol. Microbiol.">
        <title>The Global Catalogue of Microorganisms (GCM) 10K type strain sequencing project: providing services to taxonomists for standard genome sequencing and annotation.</title>
        <authorList>
            <consortium name="The Broad Institute Genomics Platform"/>
            <consortium name="The Broad Institute Genome Sequencing Center for Infectious Disease"/>
            <person name="Wu L."/>
            <person name="Ma J."/>
        </authorList>
    </citation>
    <scope>NUCLEOTIDE SEQUENCE [LARGE SCALE GENOMIC DNA]</scope>
    <source>
        <strain evidence="5 6">PJ61</strain>
    </source>
</reference>
<gene>
    <name evidence="5" type="ORF">ACFQDD_00990</name>
</gene>
<keyword evidence="3" id="KW-1133">Transmembrane helix</keyword>
<feature type="compositionally biased region" description="Acidic residues" evidence="2">
    <location>
        <begin position="144"/>
        <end position="167"/>
    </location>
</feature>
<dbReference type="EMBL" id="JBHSWT010000012">
    <property type="protein sequence ID" value="MFC6770112.1"/>
    <property type="molecule type" value="Genomic_DNA"/>
</dbReference>
<dbReference type="GO" id="GO:0030115">
    <property type="term" value="C:S-layer"/>
    <property type="evidence" value="ECO:0007669"/>
    <property type="project" value="UniProtKB-SubCell"/>
</dbReference>
<name>A0ABD5T2L4_9EURY</name>
<dbReference type="Pfam" id="PF18204">
    <property type="entry name" value="PGF-CTERM"/>
    <property type="match status" value="1"/>
</dbReference>
<feature type="region of interest" description="Disordered" evidence="2">
    <location>
        <begin position="136"/>
        <end position="207"/>
    </location>
</feature>
<dbReference type="NCBIfam" id="TIGR04126">
    <property type="entry name" value="PGF_CTERM"/>
    <property type="match status" value="1"/>
</dbReference>
<dbReference type="Proteomes" id="UP001596274">
    <property type="component" value="Unassembled WGS sequence"/>
</dbReference>
<dbReference type="GO" id="GO:0005886">
    <property type="term" value="C:plasma membrane"/>
    <property type="evidence" value="ECO:0007669"/>
    <property type="project" value="UniProtKB-SubCell"/>
</dbReference>
<dbReference type="AlphaFoldDB" id="A0ABD5T2L4"/>
<feature type="region of interest" description="Disordered" evidence="2">
    <location>
        <begin position="1"/>
        <end position="29"/>
    </location>
</feature>
<proteinExistence type="predicted"/>
<evidence type="ECO:0000313" key="5">
    <source>
        <dbReference type="EMBL" id="MFC6770112.1"/>
    </source>
</evidence>
<feature type="compositionally biased region" description="Low complexity" evidence="2">
    <location>
        <begin position="168"/>
        <end position="191"/>
    </location>
</feature>
<feature type="non-terminal residue" evidence="5">
    <location>
        <position position="1"/>
    </location>
</feature>
<evidence type="ECO:0000259" key="4">
    <source>
        <dbReference type="Pfam" id="PF18204"/>
    </source>
</evidence>
<feature type="domain" description="PGF-CTERM archaeal protein-sorting signal" evidence="4">
    <location>
        <begin position="206"/>
        <end position="226"/>
    </location>
</feature>
<evidence type="ECO:0000256" key="2">
    <source>
        <dbReference type="SAM" id="MobiDB-lite"/>
    </source>
</evidence>
<dbReference type="InterPro" id="IPR026371">
    <property type="entry name" value="PGF_CTERM"/>
</dbReference>
<keyword evidence="1" id="KW-0732">Signal</keyword>
<organism evidence="5 6">
    <name type="scientific">Halorubrum pallidum</name>
    <dbReference type="NCBI Taxonomy" id="1526114"/>
    <lineage>
        <taxon>Archaea</taxon>
        <taxon>Methanobacteriati</taxon>
        <taxon>Methanobacteriota</taxon>
        <taxon>Stenosarchaea group</taxon>
        <taxon>Halobacteria</taxon>
        <taxon>Halobacteriales</taxon>
        <taxon>Haloferacaceae</taxon>
        <taxon>Halorubrum</taxon>
    </lineage>
</organism>